<name>A0A9N8YT01_9GLOM</name>
<protein>
    <submittedName>
        <fullName evidence="3">12398_t:CDS:1</fullName>
    </submittedName>
</protein>
<accession>A0A9N8YT01</accession>
<proteinExistence type="predicted"/>
<sequence length="253" mass="28876">MSESNEISTSSAGNKKASKNSECPECKSPWTGFRWCTTERSRGGFGSVYKATWVGGPITEWNVKSKSWIKSPTNKYVVALKSLDNSEDITADFLDEIKNMLDCSVSQLFIRCFGITKHKKTGNYMMIMDYGYGGSLRKYLKTSFVFFDWWKKLVMVRDIVQGLFDNSSSPEIFKQFRDADKIEKELKYRESKKDLVSNASAVYKSRLLDFKEILDDADTNNIEIRSRGIPELTSSSSRDTTYDSHQLNLAIPD</sequence>
<comment type="caution">
    <text evidence="3">The sequence shown here is derived from an EMBL/GenBank/DDBJ whole genome shotgun (WGS) entry which is preliminary data.</text>
</comment>
<feature type="domain" description="Protein kinase" evidence="2">
    <location>
        <begin position="34"/>
        <end position="253"/>
    </location>
</feature>
<dbReference type="GO" id="GO:0005524">
    <property type="term" value="F:ATP binding"/>
    <property type="evidence" value="ECO:0007669"/>
    <property type="project" value="InterPro"/>
</dbReference>
<dbReference type="Pfam" id="PF07714">
    <property type="entry name" value="PK_Tyr_Ser-Thr"/>
    <property type="match status" value="1"/>
</dbReference>
<dbReference type="InterPro" id="IPR001245">
    <property type="entry name" value="Ser-Thr/Tyr_kinase_cat_dom"/>
</dbReference>
<dbReference type="AlphaFoldDB" id="A0A9N8YT01"/>
<dbReference type="PROSITE" id="PS50011">
    <property type="entry name" value="PROTEIN_KINASE_DOM"/>
    <property type="match status" value="1"/>
</dbReference>
<dbReference type="Proteomes" id="UP000789342">
    <property type="component" value="Unassembled WGS sequence"/>
</dbReference>
<dbReference type="EMBL" id="CAJVPV010000209">
    <property type="protein sequence ID" value="CAG8446815.1"/>
    <property type="molecule type" value="Genomic_DNA"/>
</dbReference>
<dbReference type="Gene3D" id="1.10.510.10">
    <property type="entry name" value="Transferase(Phosphotransferase) domain 1"/>
    <property type="match status" value="1"/>
</dbReference>
<keyword evidence="4" id="KW-1185">Reference proteome</keyword>
<organism evidence="3 4">
    <name type="scientific">Acaulospora morrowiae</name>
    <dbReference type="NCBI Taxonomy" id="94023"/>
    <lineage>
        <taxon>Eukaryota</taxon>
        <taxon>Fungi</taxon>
        <taxon>Fungi incertae sedis</taxon>
        <taxon>Mucoromycota</taxon>
        <taxon>Glomeromycotina</taxon>
        <taxon>Glomeromycetes</taxon>
        <taxon>Diversisporales</taxon>
        <taxon>Acaulosporaceae</taxon>
        <taxon>Acaulospora</taxon>
    </lineage>
</organism>
<dbReference type="InterPro" id="IPR011009">
    <property type="entry name" value="Kinase-like_dom_sf"/>
</dbReference>
<dbReference type="SUPFAM" id="SSF56112">
    <property type="entry name" value="Protein kinase-like (PK-like)"/>
    <property type="match status" value="1"/>
</dbReference>
<gene>
    <name evidence="3" type="ORF">AMORRO_LOCUS664</name>
</gene>
<dbReference type="InterPro" id="IPR000719">
    <property type="entry name" value="Prot_kinase_dom"/>
</dbReference>
<feature type="non-terminal residue" evidence="3">
    <location>
        <position position="253"/>
    </location>
</feature>
<feature type="region of interest" description="Disordered" evidence="1">
    <location>
        <begin position="1"/>
        <end position="26"/>
    </location>
</feature>
<evidence type="ECO:0000256" key="1">
    <source>
        <dbReference type="SAM" id="MobiDB-lite"/>
    </source>
</evidence>
<reference evidence="3" key="1">
    <citation type="submission" date="2021-06" db="EMBL/GenBank/DDBJ databases">
        <authorList>
            <person name="Kallberg Y."/>
            <person name="Tangrot J."/>
            <person name="Rosling A."/>
        </authorList>
    </citation>
    <scope>NUCLEOTIDE SEQUENCE</scope>
    <source>
        <strain evidence="3">CL551</strain>
    </source>
</reference>
<evidence type="ECO:0000313" key="3">
    <source>
        <dbReference type="EMBL" id="CAG8446815.1"/>
    </source>
</evidence>
<dbReference type="GO" id="GO:0004672">
    <property type="term" value="F:protein kinase activity"/>
    <property type="evidence" value="ECO:0007669"/>
    <property type="project" value="InterPro"/>
</dbReference>
<evidence type="ECO:0000259" key="2">
    <source>
        <dbReference type="PROSITE" id="PS50011"/>
    </source>
</evidence>
<evidence type="ECO:0000313" key="4">
    <source>
        <dbReference type="Proteomes" id="UP000789342"/>
    </source>
</evidence>